<dbReference type="GO" id="GO:0005886">
    <property type="term" value="C:plasma membrane"/>
    <property type="evidence" value="ECO:0007669"/>
    <property type="project" value="UniProtKB-SubCell"/>
</dbReference>
<name>A0A5S4VVF2_9BRAD</name>
<dbReference type="GO" id="GO:0055085">
    <property type="term" value="P:transmembrane transport"/>
    <property type="evidence" value="ECO:0007669"/>
    <property type="project" value="InterPro"/>
</dbReference>
<evidence type="ECO:0000259" key="10">
    <source>
        <dbReference type="PROSITE" id="PS50928"/>
    </source>
</evidence>
<evidence type="ECO:0000256" key="1">
    <source>
        <dbReference type="ARBA" id="ARBA00004651"/>
    </source>
</evidence>
<keyword evidence="7 9" id="KW-1133">Transmembrane helix</keyword>
<evidence type="ECO:0000256" key="7">
    <source>
        <dbReference type="ARBA" id="ARBA00022989"/>
    </source>
</evidence>
<feature type="domain" description="ABC transmembrane type-1" evidence="10">
    <location>
        <begin position="96"/>
        <end position="285"/>
    </location>
</feature>
<comment type="caution">
    <text evidence="11">The sequence shown here is derived from an EMBL/GenBank/DDBJ whole genome shotgun (WGS) entry which is preliminary data.</text>
</comment>
<keyword evidence="3" id="KW-1003">Cell membrane</keyword>
<dbReference type="InterPro" id="IPR000515">
    <property type="entry name" value="MetI-like"/>
</dbReference>
<sequence length="299" mass="32587">MTVILAPTPVTVADAPQLPFLVRFRLKGTPWIPILILLLIIVAAMGGESIAPHDPNGLDLGAAFRPPFWQAGGSYDYLLGTDNLGRDVLSRIIAGARVSAIVVLYAIGFSGAIGTMLGIMAGYFGGIVDMIIVRITEIMMAIPTLALALIFTATMDPGLSTVIIVIVLTYWTWYARIIRSEILSLRERDYVAFAKVAGCGPVTIFLRHLVPNIFNTLVVLMTLQVGQVIIFEASLSFLGVGIQPPDTSWGLMLADARQYITYAWWGITMPGIAIILTCLSSNLIGDWLRDLLDPKRRQL</sequence>
<dbReference type="Gene3D" id="1.10.3720.10">
    <property type="entry name" value="MetI-like"/>
    <property type="match status" value="1"/>
</dbReference>
<dbReference type="AlphaFoldDB" id="A0A5S4VVF2"/>
<dbReference type="EMBL" id="VSSR01000095">
    <property type="protein sequence ID" value="TYL71864.1"/>
    <property type="molecule type" value="Genomic_DNA"/>
</dbReference>
<feature type="transmembrane region" description="Helical" evidence="9">
    <location>
        <begin position="159"/>
        <end position="178"/>
    </location>
</feature>
<keyword evidence="4 9" id="KW-0812">Transmembrane</keyword>
<evidence type="ECO:0000256" key="8">
    <source>
        <dbReference type="ARBA" id="ARBA00023136"/>
    </source>
</evidence>
<keyword evidence="12" id="KW-1185">Reference proteome</keyword>
<evidence type="ECO:0000256" key="2">
    <source>
        <dbReference type="ARBA" id="ARBA00022448"/>
    </source>
</evidence>
<evidence type="ECO:0000256" key="5">
    <source>
        <dbReference type="ARBA" id="ARBA00022856"/>
    </source>
</evidence>
<dbReference type="Proteomes" id="UP000324853">
    <property type="component" value="Unassembled WGS sequence"/>
</dbReference>
<feature type="transmembrane region" description="Helical" evidence="9">
    <location>
        <begin position="262"/>
        <end position="288"/>
    </location>
</feature>
<dbReference type="OrthoDB" id="9783218at2"/>
<feature type="transmembrane region" description="Helical" evidence="9">
    <location>
        <begin position="31"/>
        <end position="51"/>
    </location>
</feature>
<dbReference type="PANTHER" id="PTHR43386">
    <property type="entry name" value="OLIGOPEPTIDE TRANSPORT SYSTEM PERMEASE PROTEIN APPC"/>
    <property type="match status" value="1"/>
</dbReference>
<keyword evidence="5" id="KW-0571">Peptide transport</keyword>
<evidence type="ECO:0000256" key="6">
    <source>
        <dbReference type="ARBA" id="ARBA00022927"/>
    </source>
</evidence>
<feature type="transmembrane region" description="Helical" evidence="9">
    <location>
        <begin position="217"/>
        <end position="242"/>
    </location>
</feature>
<evidence type="ECO:0000256" key="3">
    <source>
        <dbReference type="ARBA" id="ARBA00022475"/>
    </source>
</evidence>
<gene>
    <name evidence="11" type="ORF">FXB38_39605</name>
</gene>
<keyword evidence="6" id="KW-0653">Protein transport</keyword>
<accession>A0A5S4VVF2</accession>
<dbReference type="GO" id="GO:0015833">
    <property type="term" value="P:peptide transport"/>
    <property type="evidence" value="ECO:0007669"/>
    <property type="project" value="UniProtKB-KW"/>
</dbReference>
<comment type="similarity">
    <text evidence="9">Belongs to the binding-protein-dependent transport system permease family.</text>
</comment>
<keyword evidence="8 9" id="KW-0472">Membrane</keyword>
<dbReference type="SUPFAM" id="SSF161098">
    <property type="entry name" value="MetI-like"/>
    <property type="match status" value="1"/>
</dbReference>
<dbReference type="GO" id="GO:0015031">
    <property type="term" value="P:protein transport"/>
    <property type="evidence" value="ECO:0007669"/>
    <property type="project" value="UniProtKB-KW"/>
</dbReference>
<evidence type="ECO:0000313" key="12">
    <source>
        <dbReference type="Proteomes" id="UP000324853"/>
    </source>
</evidence>
<evidence type="ECO:0000256" key="9">
    <source>
        <dbReference type="RuleBase" id="RU363032"/>
    </source>
</evidence>
<protein>
    <submittedName>
        <fullName evidence="11">ABC transporter permease</fullName>
    </submittedName>
</protein>
<dbReference type="PROSITE" id="PS50928">
    <property type="entry name" value="ABC_TM1"/>
    <property type="match status" value="1"/>
</dbReference>
<evidence type="ECO:0000256" key="4">
    <source>
        <dbReference type="ARBA" id="ARBA00022692"/>
    </source>
</evidence>
<evidence type="ECO:0000313" key="11">
    <source>
        <dbReference type="EMBL" id="TYL71864.1"/>
    </source>
</evidence>
<comment type="subcellular location">
    <subcellularLocation>
        <location evidence="1 9">Cell membrane</location>
        <topology evidence="1 9">Multi-pass membrane protein</topology>
    </subcellularLocation>
</comment>
<dbReference type="CDD" id="cd06261">
    <property type="entry name" value="TM_PBP2"/>
    <property type="match status" value="1"/>
</dbReference>
<dbReference type="Pfam" id="PF00528">
    <property type="entry name" value="BPD_transp_1"/>
    <property type="match status" value="1"/>
</dbReference>
<feature type="transmembrane region" description="Helical" evidence="9">
    <location>
        <begin position="98"/>
        <end position="124"/>
    </location>
</feature>
<dbReference type="PANTHER" id="PTHR43386:SF1">
    <property type="entry name" value="D,D-DIPEPTIDE TRANSPORT SYSTEM PERMEASE PROTEIN DDPC-RELATED"/>
    <property type="match status" value="1"/>
</dbReference>
<dbReference type="InterPro" id="IPR035906">
    <property type="entry name" value="MetI-like_sf"/>
</dbReference>
<dbReference type="InterPro" id="IPR050366">
    <property type="entry name" value="BP-dependent_transpt_permease"/>
</dbReference>
<keyword evidence="2 9" id="KW-0813">Transport</keyword>
<reference evidence="11 12" key="1">
    <citation type="submission" date="2019-08" db="EMBL/GenBank/DDBJ databases">
        <title>Bradyrhizobium hipponensis sp. nov., a rhizobium isolated from a Lupinus angustifolius root nodule in Tunisia.</title>
        <authorList>
            <person name="Off K."/>
            <person name="Rejili M."/>
            <person name="Mars M."/>
            <person name="Brachmann A."/>
            <person name="Marin M."/>
        </authorList>
    </citation>
    <scope>NUCLEOTIDE SEQUENCE [LARGE SCALE GENOMIC DNA]</scope>
    <source>
        <strain evidence="11 12">CTAW11</strain>
    </source>
</reference>
<organism evidence="11 12">
    <name type="scientific">Bradyrhizobium cytisi</name>
    <dbReference type="NCBI Taxonomy" id="515489"/>
    <lineage>
        <taxon>Bacteria</taxon>
        <taxon>Pseudomonadati</taxon>
        <taxon>Pseudomonadota</taxon>
        <taxon>Alphaproteobacteria</taxon>
        <taxon>Hyphomicrobiales</taxon>
        <taxon>Nitrobacteraceae</taxon>
        <taxon>Bradyrhizobium</taxon>
    </lineage>
</organism>
<feature type="transmembrane region" description="Helical" evidence="9">
    <location>
        <begin position="131"/>
        <end position="153"/>
    </location>
</feature>
<proteinExistence type="inferred from homology"/>